<organism evidence="1 2">
    <name type="scientific">Trichoderma gamsii</name>
    <dbReference type="NCBI Taxonomy" id="398673"/>
    <lineage>
        <taxon>Eukaryota</taxon>
        <taxon>Fungi</taxon>
        <taxon>Dikarya</taxon>
        <taxon>Ascomycota</taxon>
        <taxon>Pezizomycotina</taxon>
        <taxon>Sordariomycetes</taxon>
        <taxon>Hypocreomycetidae</taxon>
        <taxon>Hypocreales</taxon>
        <taxon>Hypocreaceae</taxon>
        <taxon>Trichoderma</taxon>
    </lineage>
</organism>
<sequence length="51" mass="5375">MEKKPTAAPDGDVASQIAAEEKAIKLAMKRLKLLHIKASCLAPSDTDVGRG</sequence>
<dbReference type="AlphaFoldDB" id="A0A2K0T348"/>
<proteinExistence type="predicted"/>
<evidence type="ECO:0000313" key="2">
    <source>
        <dbReference type="Proteomes" id="UP000236546"/>
    </source>
</evidence>
<name>A0A2K0T348_9HYPO</name>
<reference evidence="1 2" key="1">
    <citation type="submission" date="2017-02" db="EMBL/GenBank/DDBJ databases">
        <title>Genomes of Trichoderma spp. with biocontrol activity.</title>
        <authorList>
            <person name="Gardiner D."/>
            <person name="Kazan K."/>
            <person name="Vos C."/>
            <person name="Harvey P."/>
        </authorList>
    </citation>
    <scope>NUCLEOTIDE SEQUENCE [LARGE SCALE GENOMIC DNA]</scope>
    <source>
        <strain evidence="1 2">A5MH</strain>
    </source>
</reference>
<accession>A0A2K0T348</accession>
<gene>
    <name evidence="1" type="ORF">TGAMA5MH_08219</name>
</gene>
<comment type="caution">
    <text evidence="1">The sequence shown here is derived from an EMBL/GenBank/DDBJ whole genome shotgun (WGS) entry which is preliminary data.</text>
</comment>
<dbReference type="EMBL" id="MTYH01000074">
    <property type="protein sequence ID" value="PNP39953.1"/>
    <property type="molecule type" value="Genomic_DNA"/>
</dbReference>
<dbReference type="Proteomes" id="UP000236546">
    <property type="component" value="Unassembled WGS sequence"/>
</dbReference>
<evidence type="ECO:0000313" key="1">
    <source>
        <dbReference type="EMBL" id="PNP39953.1"/>
    </source>
</evidence>
<protein>
    <submittedName>
        <fullName evidence="1">Uncharacterized protein</fullName>
    </submittedName>
</protein>